<evidence type="ECO:0000256" key="3">
    <source>
        <dbReference type="ARBA" id="ARBA00023163"/>
    </source>
</evidence>
<dbReference type="PANTHER" id="PTHR33204:SF39">
    <property type="entry name" value="TRANSCRIPTIONAL REGULATORY PROTEIN"/>
    <property type="match status" value="1"/>
</dbReference>
<dbReference type="InterPro" id="IPR036388">
    <property type="entry name" value="WH-like_DNA-bd_sf"/>
</dbReference>
<dbReference type="EMBL" id="BSNG01000004">
    <property type="protein sequence ID" value="GLQ12330.1"/>
    <property type="molecule type" value="Genomic_DNA"/>
</dbReference>
<dbReference type="InterPro" id="IPR002577">
    <property type="entry name" value="HTH_HxlR"/>
</dbReference>
<reference evidence="5" key="2">
    <citation type="submission" date="2023-01" db="EMBL/GenBank/DDBJ databases">
        <title>Draft genome sequence of Devosia yakushimensis strain NBRC 103855.</title>
        <authorList>
            <person name="Sun Q."/>
            <person name="Mori K."/>
        </authorList>
    </citation>
    <scope>NUCLEOTIDE SEQUENCE</scope>
    <source>
        <strain evidence="5">NBRC 103855</strain>
    </source>
</reference>
<dbReference type="PROSITE" id="PS51118">
    <property type="entry name" value="HTH_HXLR"/>
    <property type="match status" value="1"/>
</dbReference>
<comment type="caution">
    <text evidence="5">The sequence shown here is derived from an EMBL/GenBank/DDBJ whole genome shotgun (WGS) entry which is preliminary data.</text>
</comment>
<gene>
    <name evidence="5" type="ORF">GCM10007913_42630</name>
</gene>
<protein>
    <recommendedName>
        <fullName evidence="4">HTH hxlR-type domain-containing protein</fullName>
    </recommendedName>
</protein>
<reference evidence="5" key="1">
    <citation type="journal article" date="2014" name="Int. J. Syst. Evol. Microbiol.">
        <title>Complete genome of a new Firmicutes species belonging to the dominant human colonic microbiota ('Ruminococcus bicirculans') reveals two chromosomes and a selective capacity to utilize plant glucans.</title>
        <authorList>
            <consortium name="NISC Comparative Sequencing Program"/>
            <person name="Wegmann U."/>
            <person name="Louis P."/>
            <person name="Goesmann A."/>
            <person name="Henrissat B."/>
            <person name="Duncan S.H."/>
            <person name="Flint H.J."/>
        </authorList>
    </citation>
    <scope>NUCLEOTIDE SEQUENCE</scope>
    <source>
        <strain evidence="5">NBRC 103855</strain>
    </source>
</reference>
<sequence length="113" mass="12836">MVKPGKWTLVVVMQLRSETRRFSELRRGIGDISQKTLTITLRELERDGFVSRTIFPTIPPRVDYELTALGQELLQLADGWRQFAARNRVAVEAARHRFDLAAGEPAIRLVSSS</sequence>
<dbReference type="Pfam" id="PF01638">
    <property type="entry name" value="HxlR"/>
    <property type="match status" value="1"/>
</dbReference>
<dbReference type="PANTHER" id="PTHR33204">
    <property type="entry name" value="TRANSCRIPTIONAL REGULATOR, MARR FAMILY"/>
    <property type="match status" value="1"/>
</dbReference>
<proteinExistence type="predicted"/>
<keyword evidence="2" id="KW-0238">DNA-binding</keyword>
<evidence type="ECO:0000313" key="5">
    <source>
        <dbReference type="EMBL" id="GLQ12330.1"/>
    </source>
</evidence>
<evidence type="ECO:0000259" key="4">
    <source>
        <dbReference type="PROSITE" id="PS51118"/>
    </source>
</evidence>
<evidence type="ECO:0000313" key="6">
    <source>
        <dbReference type="Proteomes" id="UP001161406"/>
    </source>
</evidence>
<keyword evidence="1" id="KW-0805">Transcription regulation</keyword>
<organism evidence="5 6">
    <name type="scientific">Devosia yakushimensis</name>
    <dbReference type="NCBI Taxonomy" id="470028"/>
    <lineage>
        <taxon>Bacteria</taxon>
        <taxon>Pseudomonadati</taxon>
        <taxon>Pseudomonadota</taxon>
        <taxon>Alphaproteobacteria</taxon>
        <taxon>Hyphomicrobiales</taxon>
        <taxon>Devosiaceae</taxon>
        <taxon>Devosia</taxon>
    </lineage>
</organism>
<dbReference type="SUPFAM" id="SSF46785">
    <property type="entry name" value="Winged helix' DNA-binding domain"/>
    <property type="match status" value="1"/>
</dbReference>
<dbReference type="Gene3D" id="1.10.10.10">
    <property type="entry name" value="Winged helix-like DNA-binding domain superfamily/Winged helix DNA-binding domain"/>
    <property type="match status" value="1"/>
</dbReference>
<accession>A0ABQ5UJR0</accession>
<evidence type="ECO:0000256" key="1">
    <source>
        <dbReference type="ARBA" id="ARBA00023015"/>
    </source>
</evidence>
<dbReference type="InterPro" id="IPR036390">
    <property type="entry name" value="WH_DNA-bd_sf"/>
</dbReference>
<feature type="domain" description="HTH hxlR-type" evidence="4">
    <location>
        <begin position="1"/>
        <end position="92"/>
    </location>
</feature>
<name>A0ABQ5UJR0_9HYPH</name>
<dbReference type="Proteomes" id="UP001161406">
    <property type="component" value="Unassembled WGS sequence"/>
</dbReference>
<keyword evidence="6" id="KW-1185">Reference proteome</keyword>
<keyword evidence="3" id="KW-0804">Transcription</keyword>
<evidence type="ECO:0000256" key="2">
    <source>
        <dbReference type="ARBA" id="ARBA00023125"/>
    </source>
</evidence>